<feature type="transmembrane region" description="Helical" evidence="1">
    <location>
        <begin position="18"/>
        <end position="40"/>
    </location>
</feature>
<keyword evidence="3" id="KW-1185">Reference proteome</keyword>
<keyword evidence="1" id="KW-0472">Membrane</keyword>
<evidence type="ECO:0000313" key="2">
    <source>
        <dbReference type="EMBL" id="KAA2241052.1"/>
    </source>
</evidence>
<dbReference type="EMBL" id="VUOA01000010">
    <property type="protein sequence ID" value="KAA2241052.1"/>
    <property type="molecule type" value="Genomic_DNA"/>
</dbReference>
<feature type="transmembrane region" description="Helical" evidence="1">
    <location>
        <begin position="93"/>
        <end position="113"/>
    </location>
</feature>
<comment type="caution">
    <text evidence="2">The sequence shown here is derived from an EMBL/GenBank/DDBJ whole genome shotgun (WGS) entry which is preliminary data.</text>
</comment>
<accession>A0A5B2VS29</accession>
<name>A0A5B2VS29_9HYPH</name>
<keyword evidence="1" id="KW-0812">Transmembrane</keyword>
<organism evidence="2 3">
    <name type="scientific">Salinarimonas soli</name>
    <dbReference type="NCBI Taxonomy" id="1638099"/>
    <lineage>
        <taxon>Bacteria</taxon>
        <taxon>Pseudomonadati</taxon>
        <taxon>Pseudomonadota</taxon>
        <taxon>Alphaproteobacteria</taxon>
        <taxon>Hyphomicrobiales</taxon>
        <taxon>Salinarimonadaceae</taxon>
        <taxon>Salinarimonas</taxon>
    </lineage>
</organism>
<reference evidence="2 3" key="1">
    <citation type="submission" date="2019-09" db="EMBL/GenBank/DDBJ databases">
        <title>Salinarimonas rosea gen. nov., sp. nov., a new member of the a-2 subgroup of the Proteobacteria.</title>
        <authorList>
            <person name="Liu J."/>
        </authorList>
    </citation>
    <scope>NUCLEOTIDE SEQUENCE [LARGE SCALE GENOMIC DNA]</scope>
    <source>
        <strain evidence="2 3">BN140002</strain>
    </source>
</reference>
<proteinExistence type="predicted"/>
<dbReference type="RefSeq" id="WP_149816008.1">
    <property type="nucleotide sequence ID" value="NZ_VUOA01000010.1"/>
</dbReference>
<protein>
    <submittedName>
        <fullName evidence="2">Uncharacterized protein</fullName>
    </submittedName>
</protein>
<dbReference type="OrthoDB" id="7995113at2"/>
<keyword evidence="1" id="KW-1133">Transmembrane helix</keyword>
<gene>
    <name evidence="2" type="ORF">F0L46_05290</name>
</gene>
<dbReference type="Proteomes" id="UP000323142">
    <property type="component" value="Unassembled WGS sequence"/>
</dbReference>
<reference evidence="2 3" key="2">
    <citation type="submission" date="2019-09" db="EMBL/GenBank/DDBJ databases">
        <authorList>
            <person name="Jin C."/>
        </authorList>
    </citation>
    <scope>NUCLEOTIDE SEQUENCE [LARGE SCALE GENOMIC DNA]</scope>
    <source>
        <strain evidence="2 3">BN140002</strain>
    </source>
</reference>
<evidence type="ECO:0000256" key="1">
    <source>
        <dbReference type="SAM" id="Phobius"/>
    </source>
</evidence>
<evidence type="ECO:0000313" key="3">
    <source>
        <dbReference type="Proteomes" id="UP000323142"/>
    </source>
</evidence>
<feature type="transmembrane region" description="Helical" evidence="1">
    <location>
        <begin position="60"/>
        <end position="81"/>
    </location>
</feature>
<sequence>MVRTDQTAAEFVRLHKAFILHFGAATVLAWATALYAGFHAPWVRNLAFLIDPSSYKVESTWSYLFGFPLLMTVAWVAVLLARDMLFATRLRGHLVAEFAVAGAVGFLMFYLAIDRAVAALRLAF</sequence>
<dbReference type="AlphaFoldDB" id="A0A5B2VS29"/>